<organism evidence="6">
    <name type="scientific">Pipistrellus pipistrellus adenovirus</name>
    <dbReference type="NCBI Taxonomy" id="3140007"/>
    <lineage>
        <taxon>Viruses</taxon>
        <taxon>Varidnaviria</taxon>
        <taxon>Bamfordvirae</taxon>
        <taxon>Preplasmiviricota</taxon>
        <taxon>Polisuviricotina</taxon>
        <taxon>Pharingeaviricetes</taxon>
        <taxon>Rowavirales</taxon>
        <taxon>Adenoviridae</taxon>
    </lineage>
</organism>
<dbReference type="InterPro" id="IPR005608">
    <property type="entry name" value="Adeno_V"/>
</dbReference>
<reference evidence="6" key="1">
    <citation type="journal article" date="2024" name="Microbiol. Spectr.">
        <title>Full-genome sequencing of dozens of new DNA viruses found in Spanish bat feces.</title>
        <authorList>
            <person name="Buigues J."/>
            <person name="Vinals A."/>
            <person name="Martinez-Recio R."/>
            <person name="Monros J.S."/>
            <person name="Sanjuan R."/>
            <person name="Cuevas J.M."/>
        </authorList>
    </citation>
    <scope>NUCLEOTIDE SEQUENCE</scope>
    <source>
        <strain evidence="6">MAVG44</strain>
    </source>
</reference>
<evidence type="ECO:0000256" key="1">
    <source>
        <dbReference type="ARBA" id="ARBA00008293"/>
    </source>
</evidence>
<dbReference type="Pfam" id="PF03910">
    <property type="entry name" value="Adeno_PV"/>
    <property type="match status" value="1"/>
</dbReference>
<dbReference type="GO" id="GO:0003677">
    <property type="term" value="F:DNA binding"/>
    <property type="evidence" value="ECO:0007669"/>
    <property type="project" value="InterPro"/>
</dbReference>
<proteinExistence type="inferred from homology"/>
<sequence length="356" mass="40576">MTSRAIKQELLDSLVPEIYVGPAAGSRRRAVKRERKSKIEEGYVKLEPGVDLKRLDVKALTRKIKKKKKGGRDDDVEILGVSAPRRRYQWKGRKVTPYLRPGAFVHFTPGQRSGVRAKRAYDEVMADESILEDLERGDGEFRYGKRSRYEPLDHSNPTPSLKPVSDQYPVVMPGQAMLLPTVQVMAPRKRRIKEEPETAFDVKRRIKSEDTKDGLVQVEDIKVRAPKRVAPGVEVHTVDISVPEDVKPPIQRAIAVARKRRATPAVSAMTVLKEEPMVVDSKPVVKVEYGPANKIIPKYWKHPSQTVLPPVSAMPKVRRRRRGERSRRASRILPEVVYHPSIRVPSARRRRRAIRV</sequence>
<evidence type="ECO:0000256" key="2">
    <source>
        <dbReference type="ARBA" id="ARBA00022562"/>
    </source>
</evidence>
<name>A0AAU6S540_9ADEN</name>
<keyword evidence="5" id="KW-0118">Viral capsid assembly</keyword>
<keyword evidence="4" id="KW-0946">Virion</keyword>
<comment type="similarity">
    <text evidence="1">Belongs to the adenoviridae core-capsid bridging protein family.</text>
</comment>
<accession>A0AAU6S540</accession>
<keyword evidence="3" id="KW-1188">Viral release from host cell</keyword>
<keyword evidence="2" id="KW-1048">Host nucleus</keyword>
<dbReference type="EMBL" id="PP410068">
    <property type="protein sequence ID" value="WZK92834.1"/>
    <property type="molecule type" value="Genomic_DNA"/>
</dbReference>
<evidence type="ECO:0000256" key="3">
    <source>
        <dbReference type="ARBA" id="ARBA00022612"/>
    </source>
</evidence>
<evidence type="ECO:0000256" key="4">
    <source>
        <dbReference type="ARBA" id="ARBA00022844"/>
    </source>
</evidence>
<reference evidence="6" key="2">
    <citation type="submission" date="2024-02" db="EMBL/GenBank/DDBJ databases">
        <authorList>
            <person name="Buigues J."/>
            <person name="Vinals A."/>
            <person name="Martinez-Recio R."/>
            <person name="S Monros J."/>
            <person name="Sanjuan R."/>
            <person name="Cuevas J.M."/>
        </authorList>
    </citation>
    <scope>NUCLEOTIDE SEQUENCE</scope>
    <source>
        <strain evidence="6">MAVG44</strain>
    </source>
</reference>
<dbReference type="GO" id="GO:0044423">
    <property type="term" value="C:virion component"/>
    <property type="evidence" value="ECO:0007669"/>
    <property type="project" value="UniProtKB-KW"/>
</dbReference>
<evidence type="ECO:0000313" key="6">
    <source>
        <dbReference type="EMBL" id="WZK92834.1"/>
    </source>
</evidence>
<evidence type="ECO:0000256" key="5">
    <source>
        <dbReference type="ARBA" id="ARBA00022950"/>
    </source>
</evidence>
<protein>
    <submittedName>
        <fullName evidence="6">Adenovirus core-capsid bridging protein V</fullName>
    </submittedName>
</protein>